<protein>
    <submittedName>
        <fullName evidence="3">AAA family ATPase</fullName>
    </submittedName>
</protein>
<reference evidence="3" key="3">
    <citation type="submission" date="2023-07" db="EMBL/GenBank/DDBJ databases">
        <title>The extreme plant-growth-promoting properties of Pantoea phytobeneficialis PF55 revealed by functional and genomic analysis.</title>
        <authorList>
            <person name="Nascimento F.X."/>
            <person name="Marcio R.J."/>
        </authorList>
    </citation>
    <scope>NUCLEOTIDE SEQUENCE</scope>
    <source>
        <strain evidence="3">PF55</strain>
    </source>
</reference>
<reference evidence="4" key="2">
    <citation type="journal article" date="2020" name="Environ. Microbiol.">
        <title>The extreme plant-growth-promoting properties of Pantoea phytobeneficialis MSR2 revealed by functional and genomic analysis.</title>
        <authorList>
            <person name="Nascimento F.X."/>
            <person name="Hernandez A.G."/>
            <person name="Glick B.R."/>
            <person name="Rossi M.J."/>
        </authorList>
    </citation>
    <scope>NUCLEOTIDE SEQUENCE</scope>
    <source>
        <strain evidence="4">MSR2</strain>
    </source>
</reference>
<dbReference type="KEGG" id="ppho:CTZ24_13620"/>
<dbReference type="InterPro" id="IPR041685">
    <property type="entry name" value="AAA_GajA/Old/RecF-like"/>
</dbReference>
<sequence>MILTKVELGPFRSINTSQACSIDARTTVLVGMNEAGKTVFLQGIHKASDALGVEQFNVIEDYPRKDLTRYNKIHQTNPDNAIKLTYKPEEDEINRINRTYGTNLEFGFTYSISTNYDNKRSIAISVDEGPVISKVINTGNFTSDTINAIKESKSIRQIVEKLESLDLNESEQKTLQLLQARIKKSNWDSVVQYEVFKDLDDSIPKTLYFSEYDILPGKLNIKDLLRRHKLSETDPAQLTPKHKSILALLRMADVNIEDLSDIDGYESLKAKIEGVSNSLTDQIMTFWKQNENIEVVVDIQSDSKDEAPYNDGANIYLRIKNSRHRVTTPFDKRSRGFIWFFSFLVWFDSVQYQVDAEEEDRKLILLLDEPALALHALAQSDFLKYIDHLSENHQVLYTTHSPFMVHSDRLNQVRMVEDKDKIGTIITDNLSSSDPKTIFPLQAALGWDIAQNLFISKRNLLVEGPSELIYLKHMSAILEEKGRVSLDESITIVPTGGLDKIITFIALLGANDLSLAVLHDYEGKTNQKLDELIRNKIIHPKAIKHTSMYIEKNDQPSDIEDLISTKLYIDYFNKTFEKHLQDKIKITDLPAGSRIVERLNRYLKDNDILLRPSGGFNHYLVASTFGANPPKTIDEKTIIHFENLFKDINGGFDPIYPDAFSLLRL</sequence>
<organism evidence="4 5">
    <name type="scientific">Pantoea phytobeneficialis</name>
    <dbReference type="NCBI Taxonomy" id="2052056"/>
    <lineage>
        <taxon>Bacteria</taxon>
        <taxon>Pseudomonadati</taxon>
        <taxon>Pseudomonadota</taxon>
        <taxon>Gammaproteobacteria</taxon>
        <taxon>Enterobacterales</taxon>
        <taxon>Erwiniaceae</taxon>
        <taxon>Pantoea</taxon>
    </lineage>
</organism>
<dbReference type="Gene3D" id="3.40.50.300">
    <property type="entry name" value="P-loop containing nucleotide triphosphate hydrolases"/>
    <property type="match status" value="1"/>
</dbReference>
<evidence type="ECO:0000313" key="3">
    <source>
        <dbReference type="EMBL" id="MDO6408893.1"/>
    </source>
</evidence>
<dbReference type="EMBL" id="JAUOOM010000023">
    <property type="protein sequence ID" value="MDO6408893.1"/>
    <property type="molecule type" value="Genomic_DNA"/>
</dbReference>
<dbReference type="SUPFAM" id="SSF52540">
    <property type="entry name" value="P-loop containing nucleoside triphosphate hydrolases"/>
    <property type="match status" value="1"/>
</dbReference>
<dbReference type="InterPro" id="IPR027417">
    <property type="entry name" value="P-loop_NTPase"/>
</dbReference>
<dbReference type="RefSeq" id="WP_208723781.1">
    <property type="nucleotide sequence ID" value="NZ_CP024636.1"/>
</dbReference>
<name>A0AAP9H624_9GAMM</name>
<dbReference type="PANTHER" id="PTHR43581">
    <property type="entry name" value="ATP/GTP PHOSPHATASE"/>
    <property type="match status" value="1"/>
</dbReference>
<feature type="domain" description="Endonuclease GajA/Old nuclease/RecF-like AAA" evidence="1">
    <location>
        <begin position="1"/>
        <end position="405"/>
    </location>
</feature>
<reference evidence="5" key="1">
    <citation type="submission" date="2017-11" db="EMBL/GenBank/DDBJ databases">
        <title>Genome sequence of Pantoea sp. MSR2.</title>
        <authorList>
            <person name="Nascimento F.X."/>
        </authorList>
    </citation>
    <scope>NUCLEOTIDE SEQUENCE [LARGE SCALE GENOMIC DNA]</scope>
    <source>
        <strain evidence="5">MSR2</strain>
    </source>
</reference>
<feature type="domain" description="OLD protein-like TOPRIM" evidence="2">
    <location>
        <begin position="454"/>
        <end position="520"/>
    </location>
</feature>
<evidence type="ECO:0000313" key="6">
    <source>
        <dbReference type="Proteomes" id="UP001171299"/>
    </source>
</evidence>
<keyword evidence="6" id="KW-1185">Reference proteome</keyword>
<dbReference type="Proteomes" id="UP000424872">
    <property type="component" value="Chromosome"/>
</dbReference>
<dbReference type="InterPro" id="IPR051396">
    <property type="entry name" value="Bact_Antivir_Def_Nuclease"/>
</dbReference>
<dbReference type="Pfam" id="PF20469">
    <property type="entry name" value="OLD-like_TOPRIM"/>
    <property type="match status" value="1"/>
</dbReference>
<dbReference type="Pfam" id="PF13175">
    <property type="entry name" value="AAA_15"/>
    <property type="match status" value="1"/>
</dbReference>
<gene>
    <name evidence="4" type="ORF">CTZ24_13620</name>
    <name evidence="3" type="ORF">Q3404_20180</name>
</gene>
<dbReference type="Proteomes" id="UP001171299">
    <property type="component" value="Unassembled WGS sequence"/>
</dbReference>
<accession>A0AAP9H624</accession>
<evidence type="ECO:0000259" key="1">
    <source>
        <dbReference type="Pfam" id="PF13175"/>
    </source>
</evidence>
<dbReference type="EMBL" id="CP024636">
    <property type="protein sequence ID" value="QGR07395.1"/>
    <property type="molecule type" value="Genomic_DNA"/>
</dbReference>
<evidence type="ECO:0000313" key="4">
    <source>
        <dbReference type="EMBL" id="QGR07395.1"/>
    </source>
</evidence>
<evidence type="ECO:0000313" key="5">
    <source>
        <dbReference type="Proteomes" id="UP000424872"/>
    </source>
</evidence>
<dbReference type="AlphaFoldDB" id="A0AAP9H624"/>
<dbReference type="PANTHER" id="PTHR43581:SF4">
    <property type="entry name" value="ATP_GTP PHOSPHATASE"/>
    <property type="match status" value="1"/>
</dbReference>
<dbReference type="CDD" id="cd00267">
    <property type="entry name" value="ABC_ATPase"/>
    <property type="match status" value="1"/>
</dbReference>
<evidence type="ECO:0000259" key="2">
    <source>
        <dbReference type="Pfam" id="PF20469"/>
    </source>
</evidence>
<proteinExistence type="predicted"/>
<dbReference type="InterPro" id="IPR034139">
    <property type="entry name" value="TOPRIM_OLD"/>
</dbReference>